<dbReference type="InterPro" id="IPR018117">
    <property type="entry name" value="C5_DNA_meth_AS"/>
</dbReference>
<dbReference type="PRINTS" id="PR00105">
    <property type="entry name" value="C5METTRFRASE"/>
</dbReference>
<organism evidence="9 10">
    <name type="scientific">Sphingobium yanoikuyae</name>
    <name type="common">Sphingomonas yanoikuyae</name>
    <dbReference type="NCBI Taxonomy" id="13690"/>
    <lineage>
        <taxon>Bacteria</taxon>
        <taxon>Pseudomonadati</taxon>
        <taxon>Pseudomonadota</taxon>
        <taxon>Alphaproteobacteria</taxon>
        <taxon>Sphingomonadales</taxon>
        <taxon>Sphingomonadaceae</taxon>
        <taxon>Sphingobium</taxon>
    </lineage>
</organism>
<dbReference type="Gene3D" id="3.90.120.10">
    <property type="entry name" value="DNA Methylase, subunit A, domain 2"/>
    <property type="match status" value="1"/>
</dbReference>
<dbReference type="EC" id="2.1.1.37" evidence="8"/>
<evidence type="ECO:0000256" key="2">
    <source>
        <dbReference type="ARBA" id="ARBA00022679"/>
    </source>
</evidence>
<proteinExistence type="inferred from homology"/>
<comment type="similarity">
    <text evidence="6 7">Belongs to the class I-like SAM-binding methyltransferase superfamily. C5-methyltransferase family.</text>
</comment>
<name>A0A2D1R9F5_SPHYA</name>
<evidence type="ECO:0000256" key="3">
    <source>
        <dbReference type="ARBA" id="ARBA00022691"/>
    </source>
</evidence>
<evidence type="ECO:0000256" key="7">
    <source>
        <dbReference type="RuleBase" id="RU000416"/>
    </source>
</evidence>
<evidence type="ECO:0000313" key="9">
    <source>
        <dbReference type="EMBL" id="ATP21496.1"/>
    </source>
</evidence>
<reference evidence="9 10" key="1">
    <citation type="submission" date="2017-04" db="EMBL/GenBank/DDBJ databases">
        <title>Characterization, genome and methylation analysis of a phthalic acid esters degrading strain Sphingobium yanoikuyae SHJ.</title>
        <authorList>
            <person name="Feng L."/>
        </authorList>
    </citation>
    <scope>NUCLEOTIDE SEQUENCE [LARGE SCALE GENOMIC DNA]</scope>
    <source>
        <strain evidence="9 10">SHJ</strain>
    </source>
</reference>
<comment type="catalytic activity">
    <reaction evidence="5 8">
        <text>a 2'-deoxycytidine in DNA + S-adenosyl-L-methionine = a 5-methyl-2'-deoxycytidine in DNA + S-adenosyl-L-homocysteine + H(+)</text>
        <dbReference type="Rhea" id="RHEA:13681"/>
        <dbReference type="Rhea" id="RHEA-COMP:11369"/>
        <dbReference type="Rhea" id="RHEA-COMP:11370"/>
        <dbReference type="ChEBI" id="CHEBI:15378"/>
        <dbReference type="ChEBI" id="CHEBI:57856"/>
        <dbReference type="ChEBI" id="CHEBI:59789"/>
        <dbReference type="ChEBI" id="CHEBI:85452"/>
        <dbReference type="ChEBI" id="CHEBI:85454"/>
        <dbReference type="EC" id="2.1.1.37"/>
    </reaction>
</comment>
<dbReference type="GO" id="GO:0032259">
    <property type="term" value="P:methylation"/>
    <property type="evidence" value="ECO:0007669"/>
    <property type="project" value="UniProtKB-KW"/>
</dbReference>
<dbReference type="PANTHER" id="PTHR10629:SF52">
    <property type="entry name" value="DNA (CYTOSINE-5)-METHYLTRANSFERASE 1"/>
    <property type="match status" value="1"/>
</dbReference>
<evidence type="ECO:0000256" key="8">
    <source>
        <dbReference type="RuleBase" id="RU000417"/>
    </source>
</evidence>
<gene>
    <name evidence="9" type="ORF">BV87_11520</name>
</gene>
<dbReference type="Pfam" id="PF00145">
    <property type="entry name" value="DNA_methylase"/>
    <property type="match status" value="1"/>
</dbReference>
<evidence type="ECO:0000256" key="5">
    <source>
        <dbReference type="ARBA" id="ARBA00047422"/>
    </source>
</evidence>
<evidence type="ECO:0000313" key="10">
    <source>
        <dbReference type="Proteomes" id="UP000037029"/>
    </source>
</evidence>
<dbReference type="GO" id="GO:0044027">
    <property type="term" value="P:negative regulation of gene expression via chromosomal CpG island methylation"/>
    <property type="evidence" value="ECO:0007669"/>
    <property type="project" value="TreeGrafter"/>
</dbReference>
<dbReference type="InterPro" id="IPR001525">
    <property type="entry name" value="C5_MeTfrase"/>
</dbReference>
<dbReference type="GO" id="GO:0003886">
    <property type="term" value="F:DNA (cytosine-5-)-methyltransferase activity"/>
    <property type="evidence" value="ECO:0007669"/>
    <property type="project" value="UniProtKB-EC"/>
</dbReference>
<dbReference type="InterPro" id="IPR050390">
    <property type="entry name" value="C5-Methyltransferase"/>
</dbReference>
<dbReference type="Gene3D" id="3.40.50.150">
    <property type="entry name" value="Vaccinia Virus protein VP39"/>
    <property type="match status" value="1"/>
</dbReference>
<dbReference type="PROSITE" id="PS00094">
    <property type="entry name" value="C5_MTASE_1"/>
    <property type="match status" value="1"/>
</dbReference>
<keyword evidence="2 6" id="KW-0808">Transferase</keyword>
<evidence type="ECO:0000256" key="1">
    <source>
        <dbReference type="ARBA" id="ARBA00022603"/>
    </source>
</evidence>
<dbReference type="REBASE" id="219850">
    <property type="entry name" value="M.SyaSHJORF11520P"/>
</dbReference>
<dbReference type="SUPFAM" id="SSF53335">
    <property type="entry name" value="S-adenosyl-L-methionine-dependent methyltransferases"/>
    <property type="match status" value="1"/>
</dbReference>
<dbReference type="GO" id="GO:0003677">
    <property type="term" value="F:DNA binding"/>
    <property type="evidence" value="ECO:0007669"/>
    <property type="project" value="TreeGrafter"/>
</dbReference>
<keyword evidence="3 6" id="KW-0949">S-adenosyl-L-methionine</keyword>
<dbReference type="NCBIfam" id="TIGR00675">
    <property type="entry name" value="dcm"/>
    <property type="match status" value="1"/>
</dbReference>
<accession>A0A2D1R9F5</accession>
<dbReference type="InterPro" id="IPR029063">
    <property type="entry name" value="SAM-dependent_MTases_sf"/>
</dbReference>
<dbReference type="EMBL" id="CP020925">
    <property type="protein sequence ID" value="ATP21496.1"/>
    <property type="molecule type" value="Genomic_DNA"/>
</dbReference>
<protein>
    <recommendedName>
        <fullName evidence="8">Cytosine-specific methyltransferase</fullName>
        <ecNumber evidence="8">2.1.1.37</ecNumber>
    </recommendedName>
</protein>
<dbReference type="PROSITE" id="PS51679">
    <property type="entry name" value="SAM_MT_C5"/>
    <property type="match status" value="1"/>
</dbReference>
<feature type="active site" evidence="6">
    <location>
        <position position="85"/>
    </location>
</feature>
<dbReference type="AlphaFoldDB" id="A0A2D1R9F5"/>
<evidence type="ECO:0000256" key="6">
    <source>
        <dbReference type="PROSITE-ProRule" id="PRU01016"/>
    </source>
</evidence>
<dbReference type="GO" id="GO:0009307">
    <property type="term" value="P:DNA restriction-modification system"/>
    <property type="evidence" value="ECO:0007669"/>
    <property type="project" value="UniProtKB-KW"/>
</dbReference>
<keyword evidence="1 6" id="KW-0489">Methyltransferase</keyword>
<dbReference type="PANTHER" id="PTHR10629">
    <property type="entry name" value="CYTOSINE-SPECIFIC METHYLTRANSFERASE"/>
    <property type="match status" value="1"/>
</dbReference>
<keyword evidence="4" id="KW-0680">Restriction system</keyword>
<evidence type="ECO:0000256" key="4">
    <source>
        <dbReference type="ARBA" id="ARBA00022747"/>
    </source>
</evidence>
<dbReference type="Proteomes" id="UP000037029">
    <property type="component" value="Chromosome"/>
</dbReference>
<sequence length="365" mass="40132">MFSCGGGISTGFARTGRFTPIGAVDLEVAKPSHPVGATACNDTYEANLGLRPLSADLAVISPEDVAAHFGFKPNDVDLLISCAPCTGFSQKQSRNHARDDSRNHLVERTAVYAEAWKPKYVVVENVKELLRGRHKHHYQGLHRRLTELGYDVFAEVHDLKHLGLPQSRIRSLIVAKLGGRFEWHVPERQSFATVRDAIGHLPAVQAGEQHPDDPMHVSPRMTDGSMARMQAIPKDGGSWTDIPEKLAHLRIPSMNSKKPGSFPDIYGRLAWDRQAPTVTRECSHPGNGRYSHPEQDRLLTVREMALIQGFPADYQFKGSLSFKYRQIGDAVPPVVAGQIARAILADIDGELEATSQASGQLSLSV</sequence>